<dbReference type="GO" id="GO:0016887">
    <property type="term" value="F:ATP hydrolysis activity"/>
    <property type="evidence" value="ECO:0007669"/>
    <property type="project" value="InterPro"/>
</dbReference>
<dbReference type="SUPFAM" id="SSF52540">
    <property type="entry name" value="P-loop containing nucleoside triphosphate hydrolases"/>
    <property type="match status" value="1"/>
</dbReference>
<dbReference type="EMBL" id="MLAW01000029">
    <property type="protein sequence ID" value="OJJ24536.1"/>
    <property type="molecule type" value="Genomic_DNA"/>
</dbReference>
<sequence>MNTNTCLSAHQIGRRIQGKWLWRNLTLSLTPGSRLGLVGASGKGKTLLLRALAGLDPLDEGHILWSKQPGKERNLTPKIFPYYRSQAIYIHQQSSVFEGTVEDNLKVVYTLNIHEHKTYNLESIKRLITQLNRPSDFLQRPATTLSGGERQILSLIRALQLNPMILFLDEPTASLDPQTTEKVENLVDNWIQENPYRCCIWTSHDPQQMERVTSDRLEL</sequence>
<gene>
    <name evidence="4" type="ORF">BI308_16115</name>
</gene>
<dbReference type="PANTHER" id="PTHR43119">
    <property type="entry name" value="ABC TRANSPORT PROTEIN ATP-BINDING COMPONENT-RELATED"/>
    <property type="match status" value="1"/>
</dbReference>
<proteinExistence type="predicted"/>
<dbReference type="PROSITE" id="PS50893">
    <property type="entry name" value="ABC_TRANSPORTER_2"/>
    <property type="match status" value="1"/>
</dbReference>
<dbReference type="Gene3D" id="3.40.50.300">
    <property type="entry name" value="P-loop containing nucleotide triphosphate hydrolases"/>
    <property type="match status" value="1"/>
</dbReference>
<evidence type="ECO:0000313" key="4">
    <source>
        <dbReference type="EMBL" id="OJJ24536.1"/>
    </source>
</evidence>
<keyword evidence="5" id="KW-1185">Reference proteome</keyword>
<dbReference type="STRING" id="1925591.BI308_16115"/>
<dbReference type="Pfam" id="PF00005">
    <property type="entry name" value="ABC_tran"/>
    <property type="match status" value="1"/>
</dbReference>
<dbReference type="SMART" id="SM00382">
    <property type="entry name" value="AAA"/>
    <property type="match status" value="1"/>
</dbReference>
<dbReference type="PANTHER" id="PTHR43119:SF1">
    <property type="entry name" value="ABC TRANSPORTER DOMAIN-CONTAINING PROTEIN"/>
    <property type="match status" value="1"/>
</dbReference>
<name>A0A1L9QPI0_9CYAN</name>
<dbReference type="InterPro" id="IPR027417">
    <property type="entry name" value="P-loop_NTPase"/>
</dbReference>
<dbReference type="GO" id="GO:0005524">
    <property type="term" value="F:ATP binding"/>
    <property type="evidence" value="ECO:0007669"/>
    <property type="project" value="UniProtKB-KW"/>
</dbReference>
<feature type="domain" description="ABC transporter" evidence="3">
    <location>
        <begin position="7"/>
        <end position="219"/>
    </location>
</feature>
<organism evidence="4 5">
    <name type="scientific">Roseofilum reptotaenium AO1-A</name>
    <dbReference type="NCBI Taxonomy" id="1925591"/>
    <lineage>
        <taxon>Bacteria</taxon>
        <taxon>Bacillati</taxon>
        <taxon>Cyanobacteriota</taxon>
        <taxon>Cyanophyceae</taxon>
        <taxon>Desertifilales</taxon>
        <taxon>Desertifilaceae</taxon>
        <taxon>Roseofilum</taxon>
    </lineage>
</organism>
<keyword evidence="1" id="KW-0547">Nucleotide-binding</keyword>
<reference evidence="4" key="1">
    <citation type="submission" date="2016-10" db="EMBL/GenBank/DDBJ databases">
        <title>CRISPR-Cas defence system in Roseofilum reptotaenium: evidence of a bacteriophage-cyanobacterium arms race in the coral black band disease.</title>
        <authorList>
            <person name="Buerger P."/>
            <person name="Wood-Charlson E.M."/>
            <person name="Weynberg K.D."/>
            <person name="Willis B."/>
            <person name="Van Oppen M.J."/>
        </authorList>
    </citation>
    <scope>NUCLEOTIDE SEQUENCE [LARGE SCALE GENOMIC DNA]</scope>
    <source>
        <strain evidence="4">AO1-A</strain>
    </source>
</reference>
<keyword evidence="2" id="KW-0067">ATP-binding</keyword>
<accession>A0A1L9QPI0</accession>
<evidence type="ECO:0000259" key="3">
    <source>
        <dbReference type="PROSITE" id="PS50893"/>
    </source>
</evidence>
<dbReference type="AlphaFoldDB" id="A0A1L9QPI0"/>
<comment type="caution">
    <text evidence="4">The sequence shown here is derived from an EMBL/GenBank/DDBJ whole genome shotgun (WGS) entry which is preliminary data.</text>
</comment>
<evidence type="ECO:0000256" key="2">
    <source>
        <dbReference type="ARBA" id="ARBA00022840"/>
    </source>
</evidence>
<dbReference type="InterPro" id="IPR003593">
    <property type="entry name" value="AAA+_ATPase"/>
</dbReference>
<evidence type="ECO:0000256" key="1">
    <source>
        <dbReference type="ARBA" id="ARBA00022741"/>
    </source>
</evidence>
<dbReference type="InterPro" id="IPR003439">
    <property type="entry name" value="ABC_transporter-like_ATP-bd"/>
</dbReference>
<dbReference type="Proteomes" id="UP000183940">
    <property type="component" value="Unassembled WGS sequence"/>
</dbReference>
<protein>
    <recommendedName>
        <fullName evidence="3">ABC transporter domain-containing protein</fullName>
    </recommendedName>
</protein>
<evidence type="ECO:0000313" key="5">
    <source>
        <dbReference type="Proteomes" id="UP000183940"/>
    </source>
</evidence>